<name>A0A2K1QRK5_9PEZI</name>
<dbReference type="Gene3D" id="1.10.10.10">
    <property type="entry name" value="Winged helix-like DNA-binding domain superfamily/Winged helix DNA-binding domain"/>
    <property type="match status" value="1"/>
</dbReference>
<dbReference type="Proteomes" id="UP000243797">
    <property type="component" value="Unassembled WGS sequence"/>
</dbReference>
<feature type="domain" description="AAA+ ATPase" evidence="9">
    <location>
        <begin position="195"/>
        <end position="342"/>
    </location>
</feature>
<dbReference type="InterPro" id="IPR015163">
    <property type="entry name" value="Cdc6_C"/>
</dbReference>
<dbReference type="GO" id="GO:0016887">
    <property type="term" value="F:ATP hydrolysis activity"/>
    <property type="evidence" value="ECO:0007669"/>
    <property type="project" value="InterPro"/>
</dbReference>
<comment type="subcellular location">
    <subcellularLocation>
        <location evidence="1">Nucleus</location>
    </subcellularLocation>
</comment>
<keyword evidence="3 10" id="KW-0132">Cell division</keyword>
<proteinExistence type="inferred from homology"/>
<dbReference type="InterPro" id="IPR049945">
    <property type="entry name" value="AAA_22"/>
</dbReference>
<dbReference type="PIRSF" id="PIRSF001767">
    <property type="entry name" value="Cdc6"/>
    <property type="match status" value="1"/>
</dbReference>
<dbReference type="InterPro" id="IPR036388">
    <property type="entry name" value="WH-like_DNA-bd_sf"/>
</dbReference>
<accession>A0A2K1QRK5</accession>
<evidence type="ECO:0000313" key="11">
    <source>
        <dbReference type="Proteomes" id="UP000243797"/>
    </source>
</evidence>
<dbReference type="InterPro" id="IPR027417">
    <property type="entry name" value="P-loop_NTPase"/>
</dbReference>
<dbReference type="AlphaFoldDB" id="A0A2K1QRK5"/>
<dbReference type="GO" id="GO:0006270">
    <property type="term" value="P:DNA replication initiation"/>
    <property type="evidence" value="ECO:0007669"/>
    <property type="project" value="UniProtKB-UniRule"/>
</dbReference>
<evidence type="ECO:0000256" key="8">
    <source>
        <dbReference type="SAM" id="MobiDB-lite"/>
    </source>
</evidence>
<evidence type="ECO:0000256" key="7">
    <source>
        <dbReference type="PIRNR" id="PIRNR001767"/>
    </source>
</evidence>
<gene>
    <name evidence="10" type="ORF">CAC42_3090</name>
</gene>
<dbReference type="CDD" id="cd00009">
    <property type="entry name" value="AAA"/>
    <property type="match status" value="1"/>
</dbReference>
<feature type="region of interest" description="Disordered" evidence="8">
    <location>
        <begin position="1"/>
        <end position="22"/>
    </location>
</feature>
<keyword evidence="4" id="KW-0235">DNA replication</keyword>
<dbReference type="PANTHER" id="PTHR10763:SF26">
    <property type="entry name" value="CELL DIVISION CONTROL PROTEIN 6 HOMOLOG"/>
    <property type="match status" value="1"/>
</dbReference>
<dbReference type="Pfam" id="PF09079">
    <property type="entry name" value="WHD_Cdc6"/>
    <property type="match status" value="1"/>
</dbReference>
<dbReference type="GO" id="GO:0051301">
    <property type="term" value="P:cell division"/>
    <property type="evidence" value="ECO:0007669"/>
    <property type="project" value="UniProtKB-UniRule"/>
</dbReference>
<dbReference type="EMBL" id="NKHZ01000049">
    <property type="protein sequence ID" value="PNS17695.1"/>
    <property type="molecule type" value="Genomic_DNA"/>
</dbReference>
<evidence type="ECO:0000256" key="3">
    <source>
        <dbReference type="ARBA" id="ARBA00022618"/>
    </source>
</evidence>
<evidence type="ECO:0000256" key="1">
    <source>
        <dbReference type="ARBA" id="ARBA00004123"/>
    </source>
</evidence>
<comment type="caution">
    <text evidence="10">The sequence shown here is derived from an EMBL/GenBank/DDBJ whole genome shotgun (WGS) entry which is preliminary data.</text>
</comment>
<dbReference type="InterPro" id="IPR003593">
    <property type="entry name" value="AAA+_ATPase"/>
</dbReference>
<dbReference type="Pfam" id="PF13401">
    <property type="entry name" value="AAA_22"/>
    <property type="match status" value="1"/>
</dbReference>
<evidence type="ECO:0000259" key="9">
    <source>
        <dbReference type="SMART" id="SM00382"/>
    </source>
</evidence>
<organism evidence="10 11">
    <name type="scientific">Sphaceloma murrayae</name>
    <dbReference type="NCBI Taxonomy" id="2082308"/>
    <lineage>
        <taxon>Eukaryota</taxon>
        <taxon>Fungi</taxon>
        <taxon>Dikarya</taxon>
        <taxon>Ascomycota</taxon>
        <taxon>Pezizomycotina</taxon>
        <taxon>Dothideomycetes</taxon>
        <taxon>Dothideomycetidae</taxon>
        <taxon>Myriangiales</taxon>
        <taxon>Elsinoaceae</taxon>
        <taxon>Sphaceloma</taxon>
    </lineage>
</organism>
<dbReference type="InterPro" id="IPR050311">
    <property type="entry name" value="ORC1/CDC6"/>
</dbReference>
<keyword evidence="5" id="KW-0539">Nucleus</keyword>
<evidence type="ECO:0000256" key="2">
    <source>
        <dbReference type="ARBA" id="ARBA00006184"/>
    </source>
</evidence>
<evidence type="ECO:0000256" key="4">
    <source>
        <dbReference type="ARBA" id="ARBA00022705"/>
    </source>
</evidence>
<dbReference type="STRING" id="2082308.A0A2K1QRK5"/>
<dbReference type="Gene3D" id="3.40.50.300">
    <property type="entry name" value="P-loop containing nucleotide triphosphate hydrolases"/>
    <property type="match status" value="1"/>
</dbReference>
<dbReference type="GO" id="GO:0005634">
    <property type="term" value="C:nucleus"/>
    <property type="evidence" value="ECO:0007669"/>
    <property type="project" value="TreeGrafter"/>
</dbReference>
<keyword evidence="11" id="KW-1185">Reference proteome</keyword>
<dbReference type="SUPFAM" id="SSF52540">
    <property type="entry name" value="P-loop containing nucleoside triphosphate hydrolases"/>
    <property type="match status" value="1"/>
</dbReference>
<keyword evidence="6" id="KW-0131">Cell cycle</keyword>
<dbReference type="PANTHER" id="PTHR10763">
    <property type="entry name" value="CELL DIVISION CONTROL PROTEIN 6-RELATED"/>
    <property type="match status" value="1"/>
</dbReference>
<evidence type="ECO:0000256" key="6">
    <source>
        <dbReference type="ARBA" id="ARBA00023306"/>
    </source>
</evidence>
<dbReference type="InParanoid" id="A0A2K1QRK5"/>
<dbReference type="InterPro" id="IPR016314">
    <property type="entry name" value="Cdc6/18"/>
</dbReference>
<dbReference type="GO" id="GO:0033314">
    <property type="term" value="P:mitotic DNA replication checkpoint signaling"/>
    <property type="evidence" value="ECO:0007669"/>
    <property type="project" value="TreeGrafter"/>
</dbReference>
<evidence type="ECO:0000313" key="10">
    <source>
        <dbReference type="EMBL" id="PNS17695.1"/>
    </source>
</evidence>
<comment type="similarity">
    <text evidence="2 7">Belongs to the CDC6/cdc18 family.</text>
</comment>
<sequence>MSTVLGKRTRSPSITTYGTRSKRVSRDIEVHRDEQCTDADIATPPTISRSAVKSLDALEISTPSKSRLLCRPSKHVRNDSRKPQAAPAIDAHFAVSKRCTNAVNKKKTTVTPPVTPRHRRAVTTDPISPQTKVLVPGSVITPRTPATPTTTTKASPYSQARQLFTGCSEQGLLIGRQQERQQVEDFVSGRVDAGTGGCLYVSGPPGTGKSAFVGDIVQGLGLQASTICATVNCMSTKSASELMTGVAAAFNIEIKSKRHITVESLKAYFSTKREGGKMYLLVLDEVDRLVDLDLELLYSLFEWSMHPTSSLILIGIANALDLTDRLLPRLKSRNIKPSLLPFMPYTAAQISDIISTKLKTLSTDPNSTQTPFVQQAAILLCSKKVASQTGDLRKAFDIIKRALTLAENEARTSHSSAQISPSRSPLKTALSENVNLSSPPITTPIQTKLTVLCHLTPETAPKATIAHVAKVTSQIFSNGMSSRLSQLNIQQKAVLCTLAVFEKKARSSLSASLSAMTAFVPVTPSKTGRGQKVESPSTKQLYDAYSELCKKENLLHALSSVEFRDVLSGLETLSLVEFVDANGKAGTLGLVTPTKTPSRKSKKNDFGQMSLGTVMGDARRVSSVVGFKELNDSLVGAGSEILKEILEG</sequence>
<dbReference type="OrthoDB" id="1926878at2759"/>
<dbReference type="Pfam" id="PF22606">
    <property type="entry name" value="Cdc6-ORC-like_ATPase_lid"/>
    <property type="match status" value="1"/>
</dbReference>
<evidence type="ECO:0000256" key="5">
    <source>
        <dbReference type="ARBA" id="ARBA00023242"/>
    </source>
</evidence>
<protein>
    <recommendedName>
        <fullName evidence="7">Cell division control protein</fullName>
    </recommendedName>
</protein>
<dbReference type="SMART" id="SM00382">
    <property type="entry name" value="AAA"/>
    <property type="match status" value="1"/>
</dbReference>
<dbReference type="GO" id="GO:0003688">
    <property type="term" value="F:DNA replication origin binding"/>
    <property type="evidence" value="ECO:0007669"/>
    <property type="project" value="TreeGrafter"/>
</dbReference>
<dbReference type="InterPro" id="IPR054425">
    <property type="entry name" value="Cdc6_ORC1-like_ATPase_lid"/>
</dbReference>
<reference evidence="10 11" key="1">
    <citation type="submission" date="2017-06" db="EMBL/GenBank/DDBJ databases">
        <title>Draft genome sequence of a variant of Elsinoe murrayae.</title>
        <authorList>
            <person name="Cheng Q."/>
        </authorList>
    </citation>
    <scope>NUCLEOTIDE SEQUENCE [LARGE SCALE GENOMIC DNA]</scope>
    <source>
        <strain evidence="10 11">CQ-2017a</strain>
    </source>
</reference>
<dbReference type="Gene3D" id="1.10.8.60">
    <property type="match status" value="1"/>
</dbReference>
<dbReference type="FunCoup" id="A0A2K1QRK5">
    <property type="interactions" value="998"/>
</dbReference>